<protein>
    <submittedName>
        <fullName evidence="11">Apolipoprotein N-acyltransferase</fullName>
        <ecNumber evidence="11">2.3.1.-</ecNumber>
    </submittedName>
</protein>
<reference evidence="11 12" key="1">
    <citation type="submission" date="2021-03" db="EMBL/GenBank/DDBJ databases">
        <title>Sequencing the genomes of 1000 actinobacteria strains.</title>
        <authorList>
            <person name="Klenk H.-P."/>
        </authorList>
    </citation>
    <scope>NUCLEOTIDE SEQUENCE [LARGE SCALE GENOMIC DNA]</scope>
    <source>
        <strain evidence="11 12">DSM 18824</strain>
    </source>
</reference>
<evidence type="ECO:0000256" key="9">
    <source>
        <dbReference type="SAM" id="Phobius"/>
    </source>
</evidence>
<evidence type="ECO:0000256" key="8">
    <source>
        <dbReference type="SAM" id="MobiDB-lite"/>
    </source>
</evidence>
<proteinExistence type="predicted"/>
<feature type="transmembrane region" description="Helical" evidence="9">
    <location>
        <begin position="119"/>
        <end position="138"/>
    </location>
</feature>
<dbReference type="Pfam" id="PF20154">
    <property type="entry name" value="LNT_N"/>
    <property type="match status" value="1"/>
</dbReference>
<dbReference type="InterPro" id="IPR003010">
    <property type="entry name" value="C-N_Hydrolase"/>
</dbReference>
<dbReference type="Proteomes" id="UP000755585">
    <property type="component" value="Unassembled WGS sequence"/>
</dbReference>
<feature type="domain" description="CN hydrolase" evidence="10">
    <location>
        <begin position="175"/>
        <end position="393"/>
    </location>
</feature>
<sequence length="512" mass="54003">MTWLAAVPVFFVAPLLRARTAGVVAFAGWALGLTNLARYLLEDLELPVVALGFLVALAAVFALTVLFFRALVVRRHPVVAAFAAPALWAVLDYLIATFSPHGAFTSLAYTQAGVAPVNQVVSLTGPWGLSFLLLLPAAVIAARRLVLVGMLVLVAAGTCLYGVARLGHTAEAQPVKIAVLSAEGADDARWPDAGGPAILERYRPLIVNAAEAGAHIVLLPEKMIDVRTTELPKLSRQLQTLATSNNIELVAGLTVLGDGDHNRALIFHPDASTPTSYDKHHLIPGLEPYTPGDHLATYDDWGLLICKDLDFPPLARQYGKLGTGLLLVPALDFVDDGWLHSRMAILRGIENGIPIARDGSKGRLTLTDANGRVIAETTAPADAPATLIGELRPGIDRTVYTAWGDWFAWLCGLVALAGVVLLSRRGGRGSIRHGQLRGLPVADLPAGDVAGDDAGDHHGPGATGVAGSREAAGRGDGVHRAERGQRHDRPREPGGVRPVAPGTADASRQHGP</sequence>
<dbReference type="GO" id="GO:0016746">
    <property type="term" value="F:acyltransferase activity"/>
    <property type="evidence" value="ECO:0007669"/>
    <property type="project" value="UniProtKB-KW"/>
</dbReference>
<accession>A0ABS4UCZ7</accession>
<dbReference type="Gene3D" id="3.60.110.10">
    <property type="entry name" value="Carbon-nitrogen hydrolase"/>
    <property type="match status" value="1"/>
</dbReference>
<dbReference type="PANTHER" id="PTHR38686:SF1">
    <property type="entry name" value="APOLIPOPROTEIN N-ACYLTRANSFERASE"/>
    <property type="match status" value="1"/>
</dbReference>
<keyword evidence="2" id="KW-1003">Cell membrane</keyword>
<keyword evidence="7 11" id="KW-0012">Acyltransferase</keyword>
<evidence type="ECO:0000313" key="12">
    <source>
        <dbReference type="Proteomes" id="UP000755585"/>
    </source>
</evidence>
<dbReference type="InterPro" id="IPR004563">
    <property type="entry name" value="Apolipo_AcylTrfase"/>
</dbReference>
<dbReference type="SUPFAM" id="SSF56317">
    <property type="entry name" value="Carbon-nitrogen hydrolase"/>
    <property type="match status" value="1"/>
</dbReference>
<evidence type="ECO:0000313" key="11">
    <source>
        <dbReference type="EMBL" id="MBP2349503.1"/>
    </source>
</evidence>
<dbReference type="InterPro" id="IPR045378">
    <property type="entry name" value="LNT_N"/>
</dbReference>
<comment type="subcellular location">
    <subcellularLocation>
        <location evidence="1">Cell membrane</location>
        <topology evidence="1">Multi-pass membrane protein</topology>
    </subcellularLocation>
</comment>
<keyword evidence="5 9" id="KW-1133">Transmembrane helix</keyword>
<keyword evidence="6 9" id="KW-0472">Membrane</keyword>
<feature type="compositionally biased region" description="Basic and acidic residues" evidence="8">
    <location>
        <begin position="471"/>
        <end position="494"/>
    </location>
</feature>
<dbReference type="PANTHER" id="PTHR38686">
    <property type="entry name" value="APOLIPOPROTEIN N-ACYLTRANSFERASE"/>
    <property type="match status" value="1"/>
</dbReference>
<dbReference type="PROSITE" id="PS50263">
    <property type="entry name" value="CN_HYDROLASE"/>
    <property type="match status" value="1"/>
</dbReference>
<evidence type="ECO:0000256" key="7">
    <source>
        <dbReference type="ARBA" id="ARBA00023315"/>
    </source>
</evidence>
<dbReference type="EMBL" id="JAGINT010000001">
    <property type="protein sequence ID" value="MBP2349503.1"/>
    <property type="molecule type" value="Genomic_DNA"/>
</dbReference>
<dbReference type="EC" id="2.3.1.-" evidence="11"/>
<feature type="region of interest" description="Disordered" evidence="8">
    <location>
        <begin position="447"/>
        <end position="512"/>
    </location>
</feature>
<evidence type="ECO:0000256" key="4">
    <source>
        <dbReference type="ARBA" id="ARBA00022692"/>
    </source>
</evidence>
<evidence type="ECO:0000256" key="2">
    <source>
        <dbReference type="ARBA" id="ARBA00022475"/>
    </source>
</evidence>
<comment type="caution">
    <text evidence="11">The sequence shown here is derived from an EMBL/GenBank/DDBJ whole genome shotgun (WGS) entry which is preliminary data.</text>
</comment>
<feature type="transmembrane region" description="Helical" evidence="9">
    <location>
        <begin position="145"/>
        <end position="164"/>
    </location>
</feature>
<evidence type="ECO:0000256" key="5">
    <source>
        <dbReference type="ARBA" id="ARBA00022989"/>
    </source>
</evidence>
<feature type="transmembrane region" description="Helical" evidence="9">
    <location>
        <begin position="78"/>
        <end position="99"/>
    </location>
</feature>
<organism evidence="11 12">
    <name type="scientific">Kribbella aluminosa</name>
    <dbReference type="NCBI Taxonomy" id="416017"/>
    <lineage>
        <taxon>Bacteria</taxon>
        <taxon>Bacillati</taxon>
        <taxon>Actinomycetota</taxon>
        <taxon>Actinomycetes</taxon>
        <taxon>Propionibacteriales</taxon>
        <taxon>Kribbellaceae</taxon>
        <taxon>Kribbella</taxon>
    </lineage>
</organism>
<evidence type="ECO:0000256" key="6">
    <source>
        <dbReference type="ARBA" id="ARBA00023136"/>
    </source>
</evidence>
<evidence type="ECO:0000259" key="10">
    <source>
        <dbReference type="PROSITE" id="PS50263"/>
    </source>
</evidence>
<dbReference type="Pfam" id="PF00795">
    <property type="entry name" value="CN_hydrolase"/>
    <property type="match status" value="1"/>
</dbReference>
<dbReference type="InterPro" id="IPR036526">
    <property type="entry name" value="C-N_Hydrolase_sf"/>
</dbReference>
<keyword evidence="12" id="KW-1185">Reference proteome</keyword>
<feature type="transmembrane region" description="Helical" evidence="9">
    <location>
        <begin position="49"/>
        <end position="71"/>
    </location>
</feature>
<keyword evidence="4 9" id="KW-0812">Transmembrane</keyword>
<feature type="transmembrane region" description="Helical" evidence="9">
    <location>
        <begin position="406"/>
        <end position="423"/>
    </location>
</feature>
<name>A0ABS4UCZ7_9ACTN</name>
<evidence type="ECO:0000256" key="3">
    <source>
        <dbReference type="ARBA" id="ARBA00022679"/>
    </source>
</evidence>
<keyword evidence="3 11" id="KW-0808">Transferase</keyword>
<evidence type="ECO:0000256" key="1">
    <source>
        <dbReference type="ARBA" id="ARBA00004651"/>
    </source>
</evidence>
<gene>
    <name evidence="11" type="ORF">JOF29_000586</name>
</gene>